<keyword evidence="1" id="KW-0732">Signal</keyword>
<evidence type="ECO:0000256" key="2">
    <source>
        <dbReference type="ARBA" id="ARBA00023008"/>
    </source>
</evidence>
<dbReference type="InterPro" id="IPR007348">
    <property type="entry name" value="CopC_dom"/>
</dbReference>
<evidence type="ECO:0000256" key="3">
    <source>
        <dbReference type="SAM" id="MobiDB-lite"/>
    </source>
</evidence>
<feature type="region of interest" description="Disordered" evidence="3">
    <location>
        <begin position="139"/>
        <end position="163"/>
    </location>
</feature>
<dbReference type="SUPFAM" id="SSF81296">
    <property type="entry name" value="E set domains"/>
    <property type="match status" value="1"/>
</dbReference>
<proteinExistence type="predicted"/>
<dbReference type="GO" id="GO:0005507">
    <property type="term" value="F:copper ion binding"/>
    <property type="evidence" value="ECO:0007669"/>
    <property type="project" value="InterPro"/>
</dbReference>
<evidence type="ECO:0000256" key="1">
    <source>
        <dbReference type="ARBA" id="ARBA00022729"/>
    </source>
</evidence>
<feature type="domain" description="CopC" evidence="5">
    <location>
        <begin position="36"/>
        <end position="134"/>
    </location>
</feature>
<reference evidence="6 7" key="1">
    <citation type="journal article" date="2019" name="Int. J. Syst. Evol. Microbiol.">
        <title>Thermogemmatispora aurantia sp. nov. and Thermogemmatispora argillosa sp. nov., within the class Ktedonobacteria, and emended description of the genus Thermogemmatispora.</title>
        <authorList>
            <person name="Zheng Y."/>
            <person name="Wang C.M."/>
            <person name="Sakai Y."/>
            <person name="Abe K."/>
            <person name="Yokota A."/>
            <person name="Yabe S."/>
        </authorList>
    </citation>
    <scope>NUCLEOTIDE SEQUENCE [LARGE SCALE GENOMIC DNA]</scope>
    <source>
        <strain evidence="6 7">A1-2</strain>
    </source>
</reference>
<evidence type="ECO:0000256" key="4">
    <source>
        <dbReference type="SAM" id="Phobius"/>
    </source>
</evidence>
<name>A0A5J4JTN7_9CHLR</name>
<feature type="transmembrane region" description="Helical" evidence="4">
    <location>
        <begin position="169"/>
        <end position="191"/>
    </location>
</feature>
<keyword evidence="7" id="KW-1185">Reference proteome</keyword>
<keyword evidence="4" id="KW-0812">Transmembrane</keyword>
<evidence type="ECO:0000259" key="5">
    <source>
        <dbReference type="Pfam" id="PF04234"/>
    </source>
</evidence>
<dbReference type="GO" id="GO:0042597">
    <property type="term" value="C:periplasmic space"/>
    <property type="evidence" value="ECO:0007669"/>
    <property type="project" value="InterPro"/>
</dbReference>
<dbReference type="AlphaFoldDB" id="A0A5J4JTN7"/>
<dbReference type="InterPro" id="IPR014755">
    <property type="entry name" value="Cu-Rt/internalin_Ig-like"/>
</dbReference>
<organism evidence="6 7">
    <name type="scientific">Thermogemmatispora aurantia</name>
    <dbReference type="NCBI Taxonomy" id="2045279"/>
    <lineage>
        <taxon>Bacteria</taxon>
        <taxon>Bacillati</taxon>
        <taxon>Chloroflexota</taxon>
        <taxon>Ktedonobacteria</taxon>
        <taxon>Thermogemmatisporales</taxon>
        <taxon>Thermogemmatisporaceae</taxon>
        <taxon>Thermogemmatispora</taxon>
    </lineage>
</organism>
<comment type="caution">
    <text evidence="6">The sequence shown here is derived from an EMBL/GenBank/DDBJ whole genome shotgun (WGS) entry which is preliminary data.</text>
</comment>
<evidence type="ECO:0000313" key="6">
    <source>
        <dbReference type="EMBL" id="GER81378.1"/>
    </source>
</evidence>
<keyword evidence="2" id="KW-0186">Copper</keyword>
<dbReference type="Proteomes" id="UP000334820">
    <property type="component" value="Unassembled WGS sequence"/>
</dbReference>
<keyword evidence="4" id="KW-0472">Membrane</keyword>
<keyword evidence="4" id="KW-1133">Transmembrane helix</keyword>
<feature type="compositionally biased region" description="Basic and acidic residues" evidence="3">
    <location>
        <begin position="208"/>
        <end position="224"/>
    </location>
</feature>
<accession>A0A5J4JTN7</accession>
<dbReference type="EMBL" id="BKZV01000001">
    <property type="protein sequence ID" value="GER81378.1"/>
    <property type="molecule type" value="Genomic_DNA"/>
</dbReference>
<feature type="region of interest" description="Disordered" evidence="3">
    <location>
        <begin position="198"/>
        <end position="224"/>
    </location>
</feature>
<dbReference type="GO" id="GO:0046688">
    <property type="term" value="P:response to copper ion"/>
    <property type="evidence" value="ECO:0007669"/>
    <property type="project" value="InterPro"/>
</dbReference>
<dbReference type="Pfam" id="PF04234">
    <property type="entry name" value="CopC"/>
    <property type="match status" value="1"/>
</dbReference>
<evidence type="ECO:0000313" key="7">
    <source>
        <dbReference type="Proteomes" id="UP000334820"/>
    </source>
</evidence>
<dbReference type="Gene3D" id="2.60.40.1220">
    <property type="match status" value="1"/>
</dbReference>
<dbReference type="InterPro" id="IPR014756">
    <property type="entry name" value="Ig_E-set"/>
</dbReference>
<protein>
    <recommendedName>
        <fullName evidence="5">CopC domain-containing protein</fullName>
    </recommendedName>
</protein>
<sequence length="224" mass="23090">MLYSQWRLTRPVQLGCALLVGALLLFVIGVSPVSAHAKVIDANPKIGSTISQVPSTVTVFTAENMNPDPSKSNLFVYGPDGELISQGNATIPLNNPREMSVRIKPDGNGVYIVRWITVSAEDGDADEGAFIFTVKPAGANSASTTPAPTPTASAASSSTASTSGGTSNLPLWVSVAGIAGLLVGGGAGLGLGRSLARPSARSSSLAQMRREIAREEEKDTTPRG</sequence>
<gene>
    <name evidence="6" type="ORF">KTAU_00170</name>
</gene>